<dbReference type="AlphaFoldDB" id="A0AAD7E7D3"/>
<keyword evidence="1" id="KW-1133">Transmembrane helix</keyword>
<keyword evidence="1" id="KW-0472">Membrane</keyword>
<dbReference type="EMBL" id="JARIHO010000127">
    <property type="protein sequence ID" value="KAJ7301781.1"/>
    <property type="molecule type" value="Genomic_DNA"/>
</dbReference>
<gene>
    <name evidence="2" type="ORF">DFH08DRAFT_978471</name>
</gene>
<evidence type="ECO:0000313" key="2">
    <source>
        <dbReference type="EMBL" id="KAJ7301781.1"/>
    </source>
</evidence>
<protein>
    <submittedName>
        <fullName evidence="2">Uncharacterized protein</fullName>
    </submittedName>
</protein>
<evidence type="ECO:0000313" key="3">
    <source>
        <dbReference type="Proteomes" id="UP001218218"/>
    </source>
</evidence>
<accession>A0AAD7E7D3</accession>
<keyword evidence="1" id="KW-0812">Transmembrane</keyword>
<dbReference type="Proteomes" id="UP001218218">
    <property type="component" value="Unassembled WGS sequence"/>
</dbReference>
<organism evidence="2 3">
    <name type="scientific">Mycena albidolilacea</name>
    <dbReference type="NCBI Taxonomy" id="1033008"/>
    <lineage>
        <taxon>Eukaryota</taxon>
        <taxon>Fungi</taxon>
        <taxon>Dikarya</taxon>
        <taxon>Basidiomycota</taxon>
        <taxon>Agaricomycotina</taxon>
        <taxon>Agaricomycetes</taxon>
        <taxon>Agaricomycetidae</taxon>
        <taxon>Agaricales</taxon>
        <taxon>Marasmiineae</taxon>
        <taxon>Mycenaceae</taxon>
        <taxon>Mycena</taxon>
    </lineage>
</organism>
<reference evidence="2" key="1">
    <citation type="submission" date="2023-03" db="EMBL/GenBank/DDBJ databases">
        <title>Massive genome expansion in bonnet fungi (Mycena s.s.) driven by repeated elements and novel gene families across ecological guilds.</title>
        <authorList>
            <consortium name="Lawrence Berkeley National Laboratory"/>
            <person name="Harder C.B."/>
            <person name="Miyauchi S."/>
            <person name="Viragh M."/>
            <person name="Kuo A."/>
            <person name="Thoen E."/>
            <person name="Andreopoulos B."/>
            <person name="Lu D."/>
            <person name="Skrede I."/>
            <person name="Drula E."/>
            <person name="Henrissat B."/>
            <person name="Morin E."/>
            <person name="Kohler A."/>
            <person name="Barry K."/>
            <person name="LaButti K."/>
            <person name="Morin E."/>
            <person name="Salamov A."/>
            <person name="Lipzen A."/>
            <person name="Mereny Z."/>
            <person name="Hegedus B."/>
            <person name="Baldrian P."/>
            <person name="Stursova M."/>
            <person name="Weitz H."/>
            <person name="Taylor A."/>
            <person name="Grigoriev I.V."/>
            <person name="Nagy L.G."/>
            <person name="Martin F."/>
            <person name="Kauserud H."/>
        </authorList>
    </citation>
    <scope>NUCLEOTIDE SEQUENCE</scope>
    <source>
        <strain evidence="2">CBHHK002</strain>
    </source>
</reference>
<proteinExistence type="predicted"/>
<name>A0AAD7E7D3_9AGAR</name>
<comment type="caution">
    <text evidence="2">The sequence shown here is derived from an EMBL/GenBank/DDBJ whole genome shotgun (WGS) entry which is preliminary data.</text>
</comment>
<keyword evidence="3" id="KW-1185">Reference proteome</keyword>
<evidence type="ECO:0000256" key="1">
    <source>
        <dbReference type="SAM" id="Phobius"/>
    </source>
</evidence>
<sequence length="96" mass="10546">MALHNAQKLCVTLNTLHQLLHLPSPFLLTLPFPLVLPFLLVLLFPLILPFPLTHKPCSPRPKCPALPSLCQSSPHQLPLSCGYNCLGALNLGQSYL</sequence>
<feature type="transmembrane region" description="Helical" evidence="1">
    <location>
        <begin position="30"/>
        <end position="52"/>
    </location>
</feature>